<feature type="chain" id="PRO_5034157259" evidence="1">
    <location>
        <begin position="22"/>
        <end position="148"/>
    </location>
</feature>
<organism evidence="2 3">
    <name type="scientific">Ephemerocybe angulata</name>
    <dbReference type="NCBI Taxonomy" id="980116"/>
    <lineage>
        <taxon>Eukaryota</taxon>
        <taxon>Fungi</taxon>
        <taxon>Dikarya</taxon>
        <taxon>Basidiomycota</taxon>
        <taxon>Agaricomycotina</taxon>
        <taxon>Agaricomycetes</taxon>
        <taxon>Agaricomycetidae</taxon>
        <taxon>Agaricales</taxon>
        <taxon>Agaricineae</taxon>
        <taxon>Psathyrellaceae</taxon>
        <taxon>Ephemerocybe</taxon>
    </lineage>
</organism>
<feature type="signal peptide" evidence="1">
    <location>
        <begin position="1"/>
        <end position="21"/>
    </location>
</feature>
<name>A0A8H6HT81_9AGAR</name>
<evidence type="ECO:0000313" key="3">
    <source>
        <dbReference type="Proteomes" id="UP000521943"/>
    </source>
</evidence>
<gene>
    <name evidence="2" type="ORF">DFP72DRAFT_1137963</name>
</gene>
<comment type="caution">
    <text evidence="2">The sequence shown here is derived from an EMBL/GenBank/DDBJ whole genome shotgun (WGS) entry which is preliminary data.</text>
</comment>
<keyword evidence="3" id="KW-1185">Reference proteome</keyword>
<evidence type="ECO:0000256" key="1">
    <source>
        <dbReference type="SAM" id="SignalP"/>
    </source>
</evidence>
<reference evidence="2 3" key="1">
    <citation type="submission" date="2020-07" db="EMBL/GenBank/DDBJ databases">
        <title>Comparative genomics of pyrophilous fungi reveals a link between fire events and developmental genes.</title>
        <authorList>
            <consortium name="DOE Joint Genome Institute"/>
            <person name="Steindorff A.S."/>
            <person name="Carver A."/>
            <person name="Calhoun S."/>
            <person name="Stillman K."/>
            <person name="Liu H."/>
            <person name="Lipzen A."/>
            <person name="Pangilinan J."/>
            <person name="Labutti K."/>
            <person name="Bruns T.D."/>
            <person name="Grigoriev I.V."/>
        </authorList>
    </citation>
    <scope>NUCLEOTIDE SEQUENCE [LARGE SCALE GENOMIC DNA]</scope>
    <source>
        <strain evidence="2 3">CBS 144469</strain>
    </source>
</reference>
<protein>
    <submittedName>
        <fullName evidence="2">Uncharacterized protein</fullName>
    </submittedName>
</protein>
<dbReference type="Proteomes" id="UP000521943">
    <property type="component" value="Unassembled WGS sequence"/>
</dbReference>
<dbReference type="EMBL" id="JACGCI010000051">
    <property type="protein sequence ID" value="KAF6751366.1"/>
    <property type="molecule type" value="Genomic_DNA"/>
</dbReference>
<proteinExistence type="predicted"/>
<keyword evidence="1" id="KW-0732">Signal</keyword>
<sequence>MRVTSNVVLLALMSQGLSTLALPVNYGETSDLATREAEEVEARDLDFELEARFIEEMELDARDLDELTEFLEARGLDELDLRSLSEEDILELEARGLLDTVTGYAKNTYNSISSKIRSAPGAADIAGGAHAVKEGFKTLGNADKLLSL</sequence>
<accession>A0A8H6HT81</accession>
<evidence type="ECO:0000313" key="2">
    <source>
        <dbReference type="EMBL" id="KAF6751366.1"/>
    </source>
</evidence>
<dbReference type="AlphaFoldDB" id="A0A8H6HT81"/>